<name>A0A6S6TTH2_9BACT</name>
<dbReference type="AlphaFoldDB" id="A0A6S6TTH2"/>
<dbReference type="GO" id="GO:0005975">
    <property type="term" value="P:carbohydrate metabolic process"/>
    <property type="evidence" value="ECO:0007669"/>
    <property type="project" value="InterPro"/>
</dbReference>
<sequence>MRYIFILFLTLISIQANTLYPKTLSLAGEWQYHLNDEPQAEGYVYSFKADDPTMLLPNNWYKQGVNHAGIIWFKKEIYTRKFFKELKHFLEFKGVDYLCDVWINGRLVGSHKGYFQTFQFDISDYLRAGKNSIVVKVNSPLENYPQNYSLHKTLLRGIFAHHDTRPGGAWSAKGQDRNSGGIWNDISIKSYKKHKFEAIKITPTLRENSVDLNIKFDLKKFQKPLLNFPTPVKITVAPANFEGESFVKEFELKDEKNQQISFELEGAKRWTTHDRGFPYLYNVTLETAYTKHTLQTGFKSLVQNKNKAHFLNGESIYLKGTNYISSQYMSEMDEEALRQDLELMKQAHINTIRVHAHIEPTRFYKLCDEMGFLVWQDYNLQWGYSESKAFEQEALKQALEMVDFLYNHPSIYIWTMHNEPPWDSTWMKWKYPNYNPKQNKRLDEKLYEAVSAYDRQHITKKVSSNIEHPWYGWYSQTYADFVKPSKAQVITEYGAQAIPNFESLKKFVPNKYLKPNYKQAKEHWEYHNFQFKNAKDYGIEFKGSVKEFIKDSQQYQYDLIKFATEMLRIQKYDTTTAIFQFMFKEGWPSMNWGVVDYYLEPKMGYRALKEAYAPVIVVAKQTPENKIQFFVVNDMLQAIEGATFHLKLDTHNKRENYDYVVTVQKDSLLKLGTVLRLENEVKMLIELKDKEGKTLATNGYDFSPLRVKNKKDKQ</sequence>
<evidence type="ECO:0000256" key="1">
    <source>
        <dbReference type="ARBA" id="ARBA00000829"/>
    </source>
</evidence>
<evidence type="ECO:0000256" key="2">
    <source>
        <dbReference type="ARBA" id="ARBA00007401"/>
    </source>
</evidence>
<dbReference type="GO" id="GO:0006516">
    <property type="term" value="P:glycoprotein catabolic process"/>
    <property type="evidence" value="ECO:0007669"/>
    <property type="project" value="TreeGrafter"/>
</dbReference>
<dbReference type="SUPFAM" id="SSF49303">
    <property type="entry name" value="beta-Galactosidase/glucuronidase domain"/>
    <property type="match status" value="1"/>
</dbReference>
<comment type="similarity">
    <text evidence="2">Belongs to the glycosyl hydrolase 2 family.</text>
</comment>
<dbReference type="GO" id="GO:0004567">
    <property type="term" value="F:beta-mannosidase activity"/>
    <property type="evidence" value="ECO:0007669"/>
    <property type="project" value="UniProtKB-EC"/>
</dbReference>
<protein>
    <recommendedName>
        <fullName evidence="3">beta-mannosidase</fullName>
        <ecNumber evidence="3">3.2.1.25</ecNumber>
    </recommendedName>
</protein>
<dbReference type="PRINTS" id="PR00132">
    <property type="entry name" value="GLHYDRLASE2"/>
</dbReference>
<dbReference type="EC" id="3.2.1.25" evidence="3"/>
<evidence type="ECO:0000256" key="5">
    <source>
        <dbReference type="ARBA" id="ARBA00022801"/>
    </source>
</evidence>
<comment type="catalytic activity">
    <reaction evidence="1">
        <text>Hydrolysis of terminal, non-reducing beta-D-mannose residues in beta-D-mannosides.</text>
        <dbReference type="EC" id="3.2.1.25"/>
    </reaction>
</comment>
<evidence type="ECO:0000256" key="4">
    <source>
        <dbReference type="ARBA" id="ARBA00022729"/>
    </source>
</evidence>
<dbReference type="PANTHER" id="PTHR43730">
    <property type="entry name" value="BETA-MANNOSIDASE"/>
    <property type="match status" value="1"/>
</dbReference>
<dbReference type="InterPro" id="IPR008979">
    <property type="entry name" value="Galactose-bd-like_sf"/>
</dbReference>
<dbReference type="Pfam" id="PF02836">
    <property type="entry name" value="Glyco_hydro_2_C"/>
    <property type="match status" value="1"/>
</dbReference>
<dbReference type="Gene3D" id="2.60.40.10">
    <property type="entry name" value="Immunoglobulins"/>
    <property type="match status" value="1"/>
</dbReference>
<evidence type="ECO:0000256" key="6">
    <source>
        <dbReference type="ARBA" id="ARBA00023295"/>
    </source>
</evidence>
<dbReference type="InterPro" id="IPR013783">
    <property type="entry name" value="Ig-like_fold"/>
</dbReference>
<evidence type="ECO:0000259" key="8">
    <source>
        <dbReference type="Pfam" id="PF02837"/>
    </source>
</evidence>
<feature type="domain" description="Glycoside hydrolase family 2 catalytic" evidence="7">
    <location>
        <begin position="305"/>
        <end position="537"/>
    </location>
</feature>
<dbReference type="InterPro" id="IPR050887">
    <property type="entry name" value="Beta-mannosidase_GH2"/>
</dbReference>
<dbReference type="EMBL" id="CACVAU010000064">
    <property type="protein sequence ID" value="CAA6822635.1"/>
    <property type="molecule type" value="Genomic_DNA"/>
</dbReference>
<dbReference type="Gene3D" id="3.20.20.80">
    <property type="entry name" value="Glycosidases"/>
    <property type="match status" value="1"/>
</dbReference>
<dbReference type="PANTHER" id="PTHR43730:SF1">
    <property type="entry name" value="BETA-MANNOSIDASE"/>
    <property type="match status" value="1"/>
</dbReference>
<evidence type="ECO:0000259" key="7">
    <source>
        <dbReference type="Pfam" id="PF02836"/>
    </source>
</evidence>
<keyword evidence="4" id="KW-0732">Signal</keyword>
<accession>A0A6S6TTH2</accession>
<gene>
    <name evidence="9" type="ORF">HELGO_WM5726</name>
</gene>
<dbReference type="InterPro" id="IPR006104">
    <property type="entry name" value="Glyco_hydro_2_N"/>
</dbReference>
<dbReference type="SUPFAM" id="SSF51445">
    <property type="entry name" value="(Trans)glycosidases"/>
    <property type="match status" value="1"/>
</dbReference>
<evidence type="ECO:0000313" key="9">
    <source>
        <dbReference type="EMBL" id="CAA6822635.1"/>
    </source>
</evidence>
<evidence type="ECO:0000256" key="3">
    <source>
        <dbReference type="ARBA" id="ARBA00012754"/>
    </source>
</evidence>
<keyword evidence="5 9" id="KW-0378">Hydrolase</keyword>
<dbReference type="InterPro" id="IPR006103">
    <property type="entry name" value="Glyco_hydro_2_cat"/>
</dbReference>
<dbReference type="Pfam" id="PF02837">
    <property type="entry name" value="Glyco_hydro_2_N"/>
    <property type="match status" value="1"/>
</dbReference>
<dbReference type="InterPro" id="IPR036156">
    <property type="entry name" value="Beta-gal/glucu_dom_sf"/>
</dbReference>
<reference evidence="9" key="1">
    <citation type="submission" date="2020-01" db="EMBL/GenBank/DDBJ databases">
        <authorList>
            <person name="Meier V. D."/>
            <person name="Meier V D."/>
        </authorList>
    </citation>
    <scope>NUCLEOTIDE SEQUENCE</scope>
    <source>
        <strain evidence="9">HLG_WM_MAG_05</strain>
    </source>
</reference>
<feature type="domain" description="Glycosyl hydrolases family 2 sugar binding" evidence="8">
    <location>
        <begin position="23"/>
        <end position="137"/>
    </location>
</feature>
<proteinExistence type="inferred from homology"/>
<dbReference type="Gene3D" id="2.60.120.260">
    <property type="entry name" value="Galactose-binding domain-like"/>
    <property type="match status" value="1"/>
</dbReference>
<dbReference type="SUPFAM" id="SSF49785">
    <property type="entry name" value="Galactose-binding domain-like"/>
    <property type="match status" value="1"/>
</dbReference>
<dbReference type="InterPro" id="IPR006101">
    <property type="entry name" value="Glyco_hydro_2"/>
</dbReference>
<keyword evidence="6 9" id="KW-0326">Glycosidase</keyword>
<organism evidence="9">
    <name type="scientific">uncultured Sulfurovum sp</name>
    <dbReference type="NCBI Taxonomy" id="269237"/>
    <lineage>
        <taxon>Bacteria</taxon>
        <taxon>Pseudomonadati</taxon>
        <taxon>Campylobacterota</taxon>
        <taxon>Epsilonproteobacteria</taxon>
        <taxon>Campylobacterales</taxon>
        <taxon>Sulfurovaceae</taxon>
        <taxon>Sulfurovum</taxon>
        <taxon>environmental samples</taxon>
    </lineage>
</organism>
<dbReference type="InterPro" id="IPR017853">
    <property type="entry name" value="GH"/>
</dbReference>